<organism evidence="3 4">
    <name type="scientific">candidate division CPR3 bacterium GW2011_GWF2_35_18</name>
    <dbReference type="NCBI Taxonomy" id="1618350"/>
    <lineage>
        <taxon>Bacteria</taxon>
        <taxon>Bacteria division CPR3</taxon>
    </lineage>
</organism>
<dbReference type="STRING" id="1618350.UR67_C0003G0012"/>
<accession>A0A0G0BJS3</accession>
<evidence type="ECO:0000313" key="3">
    <source>
        <dbReference type="EMBL" id="KKP69734.1"/>
    </source>
</evidence>
<dbReference type="Pfam" id="PF00149">
    <property type="entry name" value="Metallophos"/>
    <property type="match status" value="1"/>
</dbReference>
<name>A0A0G0BJS3_UNCC3</name>
<dbReference type="AlphaFoldDB" id="A0A0G0BJS3"/>
<evidence type="ECO:0000313" key="4">
    <source>
        <dbReference type="Proteomes" id="UP000034581"/>
    </source>
</evidence>
<evidence type="ECO:0000259" key="2">
    <source>
        <dbReference type="Pfam" id="PF00149"/>
    </source>
</evidence>
<dbReference type="PANTHER" id="PTHR22953">
    <property type="entry name" value="ACID PHOSPHATASE RELATED"/>
    <property type="match status" value="1"/>
</dbReference>
<dbReference type="SUPFAM" id="SSF56300">
    <property type="entry name" value="Metallo-dependent phosphatases"/>
    <property type="match status" value="1"/>
</dbReference>
<dbReference type="Gene3D" id="3.60.21.10">
    <property type="match status" value="1"/>
</dbReference>
<dbReference type="InterPro" id="IPR004843">
    <property type="entry name" value="Calcineurin-like_PHP"/>
</dbReference>
<dbReference type="InterPro" id="IPR029052">
    <property type="entry name" value="Metallo-depent_PP-like"/>
</dbReference>
<comment type="caution">
    <text evidence="3">The sequence shown here is derived from an EMBL/GenBank/DDBJ whole genome shotgun (WGS) entry which is preliminary data.</text>
</comment>
<evidence type="ECO:0000256" key="1">
    <source>
        <dbReference type="ARBA" id="ARBA00022729"/>
    </source>
</evidence>
<dbReference type="InterPro" id="IPR039331">
    <property type="entry name" value="PAPs-like"/>
</dbReference>
<protein>
    <recommendedName>
        <fullName evidence="2">Calcineurin-like phosphoesterase domain-containing protein</fullName>
    </recommendedName>
</protein>
<keyword evidence="1" id="KW-0732">Signal</keyword>
<dbReference type="EMBL" id="LBQB01000003">
    <property type="protein sequence ID" value="KKP69734.1"/>
    <property type="molecule type" value="Genomic_DNA"/>
</dbReference>
<dbReference type="Proteomes" id="UP000034581">
    <property type="component" value="Unassembled WGS sequence"/>
</dbReference>
<feature type="domain" description="Calcineurin-like phosphoesterase" evidence="2">
    <location>
        <begin position="121"/>
        <end position="303"/>
    </location>
</feature>
<dbReference type="GO" id="GO:0003993">
    <property type="term" value="F:acid phosphatase activity"/>
    <property type="evidence" value="ECO:0007669"/>
    <property type="project" value="InterPro"/>
</dbReference>
<sequence>MINMPKISVTKILFFLVPTVLLFISQKTIAYYAPTSSYDPCSVPETGDWTISSSCTLETSDTLEGDLTVNNGCVLEIENGVTLTVDLEHSYIRVISGGGILIRQGGTITQSTPRPTQENFKVAFIGDSDAGFNFESVLNLIKNENADMVLHQGDFDNTDSKDPAVFETIINNILGVNFPYFGSVGNHDNNDAGEWNAYANQFLTRMQRLGLTPDFNDLTDQKYSLTYKGLKMVFVGENGNNTEFANFINSEFATDDHIWKICSWHQMQNAMQVGSKADDMGWDVYENCRTHGAIIVNGHEHSYHRTKTLTDMSDQTVDVGCSDPNNLCVGNGKTFSNVSGLGGIGIRNQDRCLPISYPYGCNGEWASIYTTDQSAQYGALFIEFRVDGDTEKASGYFKNIDGVVVDTFTIIKQ</sequence>
<reference evidence="3 4" key="1">
    <citation type="journal article" date="2015" name="Nature">
        <title>rRNA introns, odd ribosomes, and small enigmatic genomes across a large radiation of phyla.</title>
        <authorList>
            <person name="Brown C.T."/>
            <person name="Hug L.A."/>
            <person name="Thomas B.C."/>
            <person name="Sharon I."/>
            <person name="Castelle C.J."/>
            <person name="Singh A."/>
            <person name="Wilkins M.J."/>
            <person name="Williams K.H."/>
            <person name="Banfield J.F."/>
        </authorList>
    </citation>
    <scope>NUCLEOTIDE SEQUENCE [LARGE SCALE GENOMIC DNA]</scope>
</reference>
<dbReference type="PANTHER" id="PTHR22953:SF153">
    <property type="entry name" value="PURPLE ACID PHOSPHATASE"/>
    <property type="match status" value="1"/>
</dbReference>
<proteinExistence type="predicted"/>
<gene>
    <name evidence="3" type="ORF">UR67_C0003G0012</name>
</gene>